<evidence type="ECO:0008006" key="4">
    <source>
        <dbReference type="Google" id="ProtNLM"/>
    </source>
</evidence>
<keyword evidence="1" id="KW-1133">Transmembrane helix</keyword>
<name>A0A928UYP3_9SPHI</name>
<evidence type="ECO:0000313" key="3">
    <source>
        <dbReference type="Proteomes" id="UP000616201"/>
    </source>
</evidence>
<dbReference type="RefSeq" id="WP_196935466.1">
    <property type="nucleotide sequence ID" value="NZ_MU158698.1"/>
</dbReference>
<feature type="transmembrane region" description="Helical" evidence="1">
    <location>
        <begin position="92"/>
        <end position="113"/>
    </location>
</feature>
<evidence type="ECO:0000256" key="1">
    <source>
        <dbReference type="SAM" id="Phobius"/>
    </source>
</evidence>
<protein>
    <recommendedName>
        <fullName evidence="4">Yip1 domain-containing protein</fullName>
    </recommendedName>
</protein>
<comment type="caution">
    <text evidence="2">The sequence shown here is derived from an EMBL/GenBank/DDBJ whole genome shotgun (WGS) entry which is preliminary data.</text>
</comment>
<dbReference type="EMBL" id="PRDK01000004">
    <property type="protein sequence ID" value="MBE8713529.1"/>
    <property type="molecule type" value="Genomic_DNA"/>
</dbReference>
<keyword evidence="1" id="KW-0812">Transmembrane</keyword>
<dbReference type="Proteomes" id="UP000616201">
    <property type="component" value="Unassembled WGS sequence"/>
</dbReference>
<organism evidence="2 3">
    <name type="scientific">Sphingobacterium hungaricum</name>
    <dbReference type="NCBI Taxonomy" id="2082723"/>
    <lineage>
        <taxon>Bacteria</taxon>
        <taxon>Pseudomonadati</taxon>
        <taxon>Bacteroidota</taxon>
        <taxon>Sphingobacteriia</taxon>
        <taxon>Sphingobacteriales</taxon>
        <taxon>Sphingobacteriaceae</taxon>
        <taxon>Sphingobacterium</taxon>
    </lineage>
</organism>
<accession>A0A928UYP3</accession>
<evidence type="ECO:0000313" key="2">
    <source>
        <dbReference type="EMBL" id="MBE8713529.1"/>
    </source>
</evidence>
<feature type="transmembrane region" description="Helical" evidence="1">
    <location>
        <begin position="139"/>
        <end position="161"/>
    </location>
</feature>
<keyword evidence="3" id="KW-1185">Reference proteome</keyword>
<keyword evidence="1" id="KW-0472">Membrane</keyword>
<dbReference type="AlphaFoldDB" id="A0A928UYP3"/>
<gene>
    <name evidence="2" type="ORF">C4F49_07545</name>
</gene>
<feature type="transmembrane region" description="Helical" evidence="1">
    <location>
        <begin position="173"/>
        <end position="194"/>
    </location>
</feature>
<sequence length="197" mass="22271">MKKISKIFINPFEDLSVQMQSAFGLIFFILAVLISYLGGIEFFGILKIIPNANIQFSEAIYTLLIDIFVLALFLFAYAYLENKKTRFIDCLNVVLLSSVVMYFVAALTLISPIDEILKRIMLAIESGDMKLDTLMPFDLTMITFFGIISLVLLVYFFYLIIVGIKLAMNGKKVYQGFIIFGLIILADTISKLIIQAI</sequence>
<feature type="transmembrane region" description="Helical" evidence="1">
    <location>
        <begin position="59"/>
        <end position="80"/>
    </location>
</feature>
<proteinExistence type="predicted"/>
<reference evidence="2" key="1">
    <citation type="submission" date="2018-02" db="EMBL/GenBank/DDBJ databases">
        <authorList>
            <person name="Vasarhelyi B.M."/>
            <person name="Deshmukh S."/>
            <person name="Balint B."/>
            <person name="Kukolya J."/>
        </authorList>
    </citation>
    <scope>NUCLEOTIDE SEQUENCE</scope>
    <source>
        <strain evidence="2">KB22</strain>
    </source>
</reference>
<feature type="transmembrane region" description="Helical" evidence="1">
    <location>
        <begin position="21"/>
        <end position="39"/>
    </location>
</feature>